<evidence type="ECO:0000313" key="6">
    <source>
        <dbReference type="EMBL" id="GAL60152.1"/>
    </source>
</evidence>
<name>A0A090VY34_PSEVU</name>
<dbReference type="PRINTS" id="PR00039">
    <property type="entry name" value="HTHLYSR"/>
</dbReference>
<dbReference type="InterPro" id="IPR000847">
    <property type="entry name" value="LysR_HTH_N"/>
</dbReference>
<dbReference type="Pfam" id="PF03466">
    <property type="entry name" value="LysR_substrate"/>
    <property type="match status" value="1"/>
</dbReference>
<evidence type="ECO:0000313" key="7">
    <source>
        <dbReference type="Proteomes" id="UP000029462"/>
    </source>
</evidence>
<dbReference type="eggNOG" id="COG0583">
    <property type="taxonomic scope" value="Bacteria"/>
</dbReference>
<reference evidence="6 7" key="1">
    <citation type="submission" date="2014-09" db="EMBL/GenBank/DDBJ databases">
        <title>Whole genome shotgun sequence of Escherichia vulneris NBRC 102420.</title>
        <authorList>
            <person name="Yoshida Y."/>
            <person name="Hosoyama A."/>
            <person name="Tsuchikane K."/>
            <person name="Ohji S."/>
            <person name="Ichikawa N."/>
            <person name="Kimura A."/>
            <person name="Yamazoe A."/>
            <person name="Ezaki T."/>
            <person name="Fujita N."/>
        </authorList>
    </citation>
    <scope>NUCLEOTIDE SEQUENCE [LARGE SCALE GENOMIC DNA]</scope>
    <source>
        <strain evidence="6 7">NBRC 102420</strain>
    </source>
</reference>
<feature type="domain" description="HTH lysR-type" evidence="5">
    <location>
        <begin position="13"/>
        <end position="69"/>
    </location>
</feature>
<comment type="similarity">
    <text evidence="1">Belongs to the LysR transcriptional regulatory family.</text>
</comment>
<dbReference type="RefSeq" id="WP_042395142.1">
    <property type="nucleotide sequence ID" value="NZ_BBMZ01000030.1"/>
</dbReference>
<gene>
    <name evidence="6" type="primary">ycaN</name>
    <name evidence="6" type="ORF">EV102420_30_00390</name>
</gene>
<comment type="caution">
    <text evidence="6">The sequence shown here is derived from an EMBL/GenBank/DDBJ whole genome shotgun (WGS) entry which is preliminary data.</text>
</comment>
<keyword evidence="4" id="KW-0804">Transcription</keyword>
<dbReference type="SUPFAM" id="SSF46785">
    <property type="entry name" value="Winged helix' DNA-binding domain"/>
    <property type="match status" value="1"/>
</dbReference>
<evidence type="ECO:0000256" key="4">
    <source>
        <dbReference type="ARBA" id="ARBA00023163"/>
    </source>
</evidence>
<evidence type="ECO:0000256" key="1">
    <source>
        <dbReference type="ARBA" id="ARBA00009437"/>
    </source>
</evidence>
<dbReference type="PROSITE" id="PS50931">
    <property type="entry name" value="HTH_LYSR"/>
    <property type="match status" value="1"/>
</dbReference>
<keyword evidence="2" id="KW-0805">Transcription regulation</keyword>
<dbReference type="EMBL" id="BBMZ01000030">
    <property type="protein sequence ID" value="GAL60152.1"/>
    <property type="molecule type" value="Genomic_DNA"/>
</dbReference>
<keyword evidence="7" id="KW-1185">Reference proteome</keyword>
<evidence type="ECO:0000256" key="2">
    <source>
        <dbReference type="ARBA" id="ARBA00023015"/>
    </source>
</evidence>
<dbReference type="AlphaFoldDB" id="A0A090VY34"/>
<dbReference type="PANTHER" id="PTHR30537">
    <property type="entry name" value="HTH-TYPE TRANSCRIPTIONAL REGULATOR"/>
    <property type="match status" value="1"/>
</dbReference>
<dbReference type="PANTHER" id="PTHR30537:SF1">
    <property type="entry name" value="HTH-TYPE TRANSCRIPTIONAL REGULATOR PGRR"/>
    <property type="match status" value="1"/>
</dbReference>
<protein>
    <submittedName>
        <fullName evidence="6">Putative LysR family transcriptional regulator YcaN</fullName>
    </submittedName>
</protein>
<dbReference type="FunFam" id="1.10.10.10:FF:000001">
    <property type="entry name" value="LysR family transcriptional regulator"/>
    <property type="match status" value="1"/>
</dbReference>
<dbReference type="OrthoDB" id="9813056at2"/>
<evidence type="ECO:0000256" key="3">
    <source>
        <dbReference type="ARBA" id="ARBA00023125"/>
    </source>
</evidence>
<accession>A0A090VY34</accession>
<dbReference type="GO" id="GO:0003700">
    <property type="term" value="F:DNA-binding transcription factor activity"/>
    <property type="evidence" value="ECO:0007669"/>
    <property type="project" value="InterPro"/>
</dbReference>
<dbReference type="Gene3D" id="1.10.10.10">
    <property type="entry name" value="Winged helix-like DNA-binding domain superfamily/Winged helix DNA-binding domain"/>
    <property type="match status" value="1"/>
</dbReference>
<dbReference type="InterPro" id="IPR058163">
    <property type="entry name" value="LysR-type_TF_proteobact-type"/>
</dbReference>
<organism evidence="6 7">
    <name type="scientific">Pseudescherichia vulneris NBRC 102420</name>
    <dbReference type="NCBI Taxonomy" id="1115515"/>
    <lineage>
        <taxon>Bacteria</taxon>
        <taxon>Pseudomonadati</taxon>
        <taxon>Pseudomonadota</taxon>
        <taxon>Gammaproteobacteria</taxon>
        <taxon>Enterobacterales</taxon>
        <taxon>Enterobacteriaceae</taxon>
        <taxon>Pseudescherichia</taxon>
    </lineage>
</organism>
<sequence length="315" mass="35288">MPVRPTTRLSRADLADLNAFRTVERLRSFTQAAVELGITTSALSHAVRNLEARLGVRLLNRTSRTVAPTDAGTTLARRLNIGFAEISEALDELNAFRERPVGRIRLNVLKDGARLVVAPLLPRFLKRYPDVQVDITIDDRMVDIVGEGFDAGIRYGGTIPEDFVAVKLGTDIKWVAVASPRYLYHHQAPVLPKDLLSHSCIQIRTGQGTIYKWEFRKGDEYHAIDVPGQVCVGDTVMGIELALADVGITYCPEKRVERYLRSGELRVVLSEWSPIEPAMYLYYPGYRTVPQGLRELCDVFREGMLEDPVAHSDEP</sequence>
<dbReference type="InterPro" id="IPR005119">
    <property type="entry name" value="LysR_subst-bd"/>
</dbReference>
<dbReference type="GO" id="GO:0006351">
    <property type="term" value="P:DNA-templated transcription"/>
    <property type="evidence" value="ECO:0007669"/>
    <property type="project" value="TreeGrafter"/>
</dbReference>
<evidence type="ECO:0000259" key="5">
    <source>
        <dbReference type="PROSITE" id="PS50931"/>
    </source>
</evidence>
<dbReference type="STRING" id="1115515.EV102420_30_00390"/>
<dbReference type="GO" id="GO:0043565">
    <property type="term" value="F:sequence-specific DNA binding"/>
    <property type="evidence" value="ECO:0007669"/>
    <property type="project" value="TreeGrafter"/>
</dbReference>
<dbReference type="SUPFAM" id="SSF53850">
    <property type="entry name" value="Periplasmic binding protein-like II"/>
    <property type="match status" value="1"/>
</dbReference>
<dbReference type="Proteomes" id="UP000029462">
    <property type="component" value="Unassembled WGS sequence"/>
</dbReference>
<proteinExistence type="inferred from homology"/>
<keyword evidence="3" id="KW-0238">DNA-binding</keyword>
<dbReference type="InterPro" id="IPR036388">
    <property type="entry name" value="WH-like_DNA-bd_sf"/>
</dbReference>
<dbReference type="Gene3D" id="3.40.190.290">
    <property type="match status" value="1"/>
</dbReference>
<dbReference type="Pfam" id="PF00126">
    <property type="entry name" value="HTH_1"/>
    <property type="match status" value="1"/>
</dbReference>
<dbReference type="InterPro" id="IPR036390">
    <property type="entry name" value="WH_DNA-bd_sf"/>
</dbReference>